<reference evidence="2" key="1">
    <citation type="submission" date="2019-08" db="EMBL/GenBank/DDBJ databases">
        <authorList>
            <person name="Kucharzyk K."/>
            <person name="Murdoch R.W."/>
            <person name="Higgins S."/>
            <person name="Loffler F."/>
        </authorList>
    </citation>
    <scope>NUCLEOTIDE SEQUENCE</scope>
</reference>
<name>A0A645J9W1_9ZZZZ</name>
<feature type="compositionally biased region" description="Basic and acidic residues" evidence="1">
    <location>
        <begin position="62"/>
        <end position="78"/>
    </location>
</feature>
<evidence type="ECO:0000256" key="1">
    <source>
        <dbReference type="SAM" id="MobiDB-lite"/>
    </source>
</evidence>
<evidence type="ECO:0000313" key="2">
    <source>
        <dbReference type="EMBL" id="MPN57264.1"/>
    </source>
</evidence>
<dbReference type="AlphaFoldDB" id="A0A645J9W1"/>
<dbReference type="EMBL" id="VSSQ01128599">
    <property type="protein sequence ID" value="MPN57264.1"/>
    <property type="molecule type" value="Genomic_DNA"/>
</dbReference>
<protein>
    <submittedName>
        <fullName evidence="2">Uncharacterized protein</fullName>
    </submittedName>
</protein>
<sequence length="99" mass="10812">MLGLVAILIRAYFRDDSVDLDPVGIGRFSGSGIIALHPGGDFINRDSVNFLISSPSVKQAEIEAADRSPDHAGHRRLPDFIPGLRRFPDSLGEEEGKIR</sequence>
<organism evidence="2">
    <name type="scientific">bioreactor metagenome</name>
    <dbReference type="NCBI Taxonomy" id="1076179"/>
    <lineage>
        <taxon>unclassified sequences</taxon>
        <taxon>metagenomes</taxon>
        <taxon>ecological metagenomes</taxon>
    </lineage>
</organism>
<accession>A0A645J9W1</accession>
<gene>
    <name evidence="2" type="ORF">SDC9_204958</name>
</gene>
<comment type="caution">
    <text evidence="2">The sequence shown here is derived from an EMBL/GenBank/DDBJ whole genome shotgun (WGS) entry which is preliminary data.</text>
</comment>
<feature type="region of interest" description="Disordered" evidence="1">
    <location>
        <begin position="62"/>
        <end position="99"/>
    </location>
</feature>
<proteinExistence type="predicted"/>